<feature type="transmembrane region" description="Helical" evidence="1">
    <location>
        <begin position="197"/>
        <end position="219"/>
    </location>
</feature>
<protein>
    <submittedName>
        <fullName evidence="2">ABC transporter permease subunit</fullName>
    </submittedName>
</protein>
<keyword evidence="1" id="KW-1133">Transmembrane helix</keyword>
<reference evidence="2 3" key="1">
    <citation type="submission" date="2019-12" db="EMBL/GenBank/DDBJ databases">
        <title>Auraticoccus cholistani sp. nov., an actinomycete isolated from soil of Cholistan desert.</title>
        <authorList>
            <person name="Cheema M.T."/>
        </authorList>
    </citation>
    <scope>NUCLEOTIDE SEQUENCE [LARGE SCALE GENOMIC DNA]</scope>
    <source>
        <strain evidence="2 3">F435</strain>
    </source>
</reference>
<dbReference type="EMBL" id="WPCU01000004">
    <property type="protein sequence ID" value="MVA75395.1"/>
    <property type="molecule type" value="Genomic_DNA"/>
</dbReference>
<dbReference type="RefSeq" id="WP_156608461.1">
    <property type="nucleotide sequence ID" value="NZ_WPCU01000004.1"/>
</dbReference>
<evidence type="ECO:0000256" key="1">
    <source>
        <dbReference type="SAM" id="Phobius"/>
    </source>
</evidence>
<gene>
    <name evidence="2" type="ORF">GC722_05025</name>
</gene>
<organism evidence="2 3">
    <name type="scientific">Auraticoccus cholistanensis</name>
    <dbReference type="NCBI Taxonomy" id="2656650"/>
    <lineage>
        <taxon>Bacteria</taxon>
        <taxon>Bacillati</taxon>
        <taxon>Actinomycetota</taxon>
        <taxon>Actinomycetes</taxon>
        <taxon>Propionibacteriales</taxon>
        <taxon>Propionibacteriaceae</taxon>
        <taxon>Auraticoccus</taxon>
    </lineage>
</organism>
<evidence type="ECO:0000313" key="3">
    <source>
        <dbReference type="Proteomes" id="UP000435304"/>
    </source>
</evidence>
<dbReference type="Proteomes" id="UP000435304">
    <property type="component" value="Unassembled WGS sequence"/>
</dbReference>
<dbReference type="PANTHER" id="PTHR37305">
    <property type="entry name" value="INTEGRAL MEMBRANE PROTEIN-RELATED"/>
    <property type="match status" value="1"/>
</dbReference>
<keyword evidence="3" id="KW-1185">Reference proteome</keyword>
<dbReference type="GO" id="GO:0140359">
    <property type="term" value="F:ABC-type transporter activity"/>
    <property type="evidence" value="ECO:0007669"/>
    <property type="project" value="InterPro"/>
</dbReference>
<accession>A0A6A9UUH9</accession>
<evidence type="ECO:0000313" key="2">
    <source>
        <dbReference type="EMBL" id="MVA75395.1"/>
    </source>
</evidence>
<name>A0A6A9UUH9_9ACTN</name>
<feature type="transmembrane region" description="Helical" evidence="1">
    <location>
        <begin position="107"/>
        <end position="133"/>
    </location>
</feature>
<proteinExistence type="predicted"/>
<feature type="transmembrane region" description="Helical" evidence="1">
    <location>
        <begin position="154"/>
        <end position="177"/>
    </location>
</feature>
<comment type="caution">
    <text evidence="2">The sequence shown here is derived from an EMBL/GenBank/DDBJ whole genome shotgun (WGS) entry which is preliminary data.</text>
</comment>
<feature type="transmembrane region" description="Helical" evidence="1">
    <location>
        <begin position="300"/>
        <end position="318"/>
    </location>
</feature>
<keyword evidence="1" id="KW-0812">Transmembrane</keyword>
<dbReference type="GO" id="GO:0005886">
    <property type="term" value="C:plasma membrane"/>
    <property type="evidence" value="ECO:0007669"/>
    <property type="project" value="UniProtKB-SubCell"/>
</dbReference>
<keyword evidence="1" id="KW-0472">Membrane</keyword>
<dbReference type="PANTHER" id="PTHR37305:SF1">
    <property type="entry name" value="MEMBRANE PROTEIN"/>
    <property type="match status" value="1"/>
</dbReference>
<feature type="transmembrane region" description="Helical" evidence="1">
    <location>
        <begin position="226"/>
        <end position="251"/>
    </location>
</feature>
<dbReference type="AlphaFoldDB" id="A0A6A9UUH9"/>
<sequence>MRLLRAELNRVRMRRITWLTALALLLALAGLSLIGWQLMQPPTSEQVAEGERYYQESLGYWEESREQIIAECVEFEGLSEEECAAQYELGRPTPDMYVPTPADFSQAAGIALTASSYLLGFGALLVAASSIGAETSTGALGSWLTFVPRRVPVYLAKLVAVVLWVLVAAAALQALLVTAHLLLARAVGAAVVGPQDVWATAARSLLVVLALTVVGFTVACLGRHTIAALGAVLGYGFLAVVRLALGGYGWVQQLTPWLPEANLEAVLRDGYDYYVTEQRTTAEGIEYVYHEAHLGLAHGLAYWAVLLAVLVGVSLLVFRRRDVT</sequence>